<evidence type="ECO:0000313" key="2">
    <source>
        <dbReference type="Proteomes" id="UP000660270"/>
    </source>
</evidence>
<reference evidence="1 2" key="1">
    <citation type="journal article" date="2020" name="ISME J.">
        <title>Comparative genomics reveals insights into cyanobacterial evolution and habitat adaptation.</title>
        <authorList>
            <person name="Chen M.Y."/>
            <person name="Teng W.K."/>
            <person name="Zhao L."/>
            <person name="Hu C.X."/>
            <person name="Zhou Y.K."/>
            <person name="Han B.P."/>
            <person name="Song L.R."/>
            <person name="Shu W.S."/>
        </authorList>
    </citation>
    <scope>NUCLEOTIDE SEQUENCE [LARGE SCALE GENOMIC DNA]</scope>
    <source>
        <strain evidence="1 2">FACHB-1249</strain>
    </source>
</reference>
<evidence type="ECO:0000313" key="1">
    <source>
        <dbReference type="EMBL" id="MBD2685630.1"/>
    </source>
</evidence>
<proteinExistence type="predicted"/>
<dbReference type="EMBL" id="JACJTM010000019">
    <property type="protein sequence ID" value="MBD2685630.1"/>
    <property type="molecule type" value="Genomic_DNA"/>
</dbReference>
<sequence>MDKSQFLKQTSLLDQILTTKKSDPKAYTTTLETEIHQLVYQLYELTPEEIQIIENT</sequence>
<organism evidence="1 2">
    <name type="scientific">Aphanizomenon flos-aquae FACHB-1249</name>
    <dbReference type="NCBI Taxonomy" id="2692889"/>
    <lineage>
        <taxon>Bacteria</taxon>
        <taxon>Bacillati</taxon>
        <taxon>Cyanobacteriota</taxon>
        <taxon>Cyanophyceae</taxon>
        <taxon>Nostocales</taxon>
        <taxon>Aphanizomenonaceae</taxon>
        <taxon>Aphanizomenon</taxon>
    </lineage>
</organism>
<comment type="caution">
    <text evidence="1">The sequence shown here is derived from an EMBL/GenBank/DDBJ whole genome shotgun (WGS) entry which is preliminary data.</text>
</comment>
<accession>A0ABR8ISN6</accession>
<keyword evidence="2" id="KW-1185">Reference proteome</keyword>
<dbReference type="Proteomes" id="UP000660270">
    <property type="component" value="Unassembled WGS sequence"/>
</dbReference>
<dbReference type="RefSeq" id="WP_190385696.1">
    <property type="nucleotide sequence ID" value="NZ_JACJTM010000019.1"/>
</dbReference>
<name>A0ABR8ISN6_APHFL</name>
<dbReference type="GeneID" id="78218385"/>
<protein>
    <submittedName>
        <fullName evidence="1">Uncharacterized protein</fullName>
    </submittedName>
</protein>
<gene>
    <name evidence="1" type="ORF">H6G43_10420</name>
</gene>